<accession>A0ABN7TP34</accession>
<protein>
    <recommendedName>
        <fullName evidence="3">Nudix hydrolase domain-containing protein</fullName>
    </recommendedName>
</protein>
<dbReference type="PANTHER" id="PTHR43046">
    <property type="entry name" value="GDP-MANNOSE MANNOSYL HYDROLASE"/>
    <property type="match status" value="1"/>
</dbReference>
<gene>
    <name evidence="4" type="ORF">PAECIP111802_03220</name>
</gene>
<keyword evidence="5" id="KW-1185">Reference proteome</keyword>
<dbReference type="RefSeq" id="WP_218099536.1">
    <property type="nucleotide sequence ID" value="NZ_CAJVCE010000008.1"/>
</dbReference>
<evidence type="ECO:0000256" key="2">
    <source>
        <dbReference type="ARBA" id="ARBA00022801"/>
    </source>
</evidence>
<reference evidence="4 5" key="1">
    <citation type="submission" date="2021-06" db="EMBL/GenBank/DDBJ databases">
        <authorList>
            <person name="Criscuolo A."/>
        </authorList>
    </citation>
    <scope>NUCLEOTIDE SEQUENCE [LARGE SCALE GENOMIC DNA]</scope>
    <source>
        <strain evidence="5">CIP 111802</strain>
    </source>
</reference>
<dbReference type="PROSITE" id="PS00893">
    <property type="entry name" value="NUDIX_BOX"/>
    <property type="match status" value="1"/>
</dbReference>
<comment type="cofactor">
    <cofactor evidence="1">
        <name>Mg(2+)</name>
        <dbReference type="ChEBI" id="CHEBI:18420"/>
    </cofactor>
</comment>
<dbReference type="InterPro" id="IPR020084">
    <property type="entry name" value="NUDIX_hydrolase_CS"/>
</dbReference>
<sequence>MLKDTLAFGEKDSRLEYTKREGCYAVIIDVNRHHVAAILTTRGHYFLPGGGMEAGESPEECLRRELLEETGYEVSVGSYIGKAQRYFITPRNEPLLQVGNFFMARFVKKVQKPINGDHDLKWIVSDEVDELLFHEHHAWAVKKAVALLRNHR</sequence>
<comment type="caution">
    <text evidence="4">The sequence shown here is derived from an EMBL/GenBank/DDBJ whole genome shotgun (WGS) entry which is preliminary data.</text>
</comment>
<evidence type="ECO:0000313" key="4">
    <source>
        <dbReference type="EMBL" id="CAG7644297.1"/>
    </source>
</evidence>
<proteinExistence type="predicted"/>
<dbReference type="CDD" id="cd04684">
    <property type="entry name" value="NUDIX_Hydrolase"/>
    <property type="match status" value="1"/>
</dbReference>
<evidence type="ECO:0000259" key="3">
    <source>
        <dbReference type="PROSITE" id="PS51462"/>
    </source>
</evidence>
<feature type="domain" description="Nudix hydrolase" evidence="3">
    <location>
        <begin position="18"/>
        <end position="146"/>
    </location>
</feature>
<dbReference type="PANTHER" id="PTHR43046:SF14">
    <property type="entry name" value="MUTT_NUDIX FAMILY PROTEIN"/>
    <property type="match status" value="1"/>
</dbReference>
<keyword evidence="2" id="KW-0378">Hydrolase</keyword>
<name>A0ABN7TP34_9BACL</name>
<dbReference type="PROSITE" id="PS51462">
    <property type="entry name" value="NUDIX"/>
    <property type="match status" value="1"/>
</dbReference>
<dbReference type="InterPro" id="IPR000086">
    <property type="entry name" value="NUDIX_hydrolase_dom"/>
</dbReference>
<dbReference type="Pfam" id="PF00293">
    <property type="entry name" value="NUDIX"/>
    <property type="match status" value="1"/>
</dbReference>
<evidence type="ECO:0000256" key="1">
    <source>
        <dbReference type="ARBA" id="ARBA00001946"/>
    </source>
</evidence>
<dbReference type="Proteomes" id="UP000730618">
    <property type="component" value="Unassembled WGS sequence"/>
</dbReference>
<evidence type="ECO:0000313" key="5">
    <source>
        <dbReference type="Proteomes" id="UP000730618"/>
    </source>
</evidence>
<organism evidence="4 5">
    <name type="scientific">Paenibacillus allorhizosphaerae</name>
    <dbReference type="NCBI Taxonomy" id="2849866"/>
    <lineage>
        <taxon>Bacteria</taxon>
        <taxon>Bacillati</taxon>
        <taxon>Bacillota</taxon>
        <taxon>Bacilli</taxon>
        <taxon>Bacillales</taxon>
        <taxon>Paenibacillaceae</taxon>
        <taxon>Paenibacillus</taxon>
    </lineage>
</organism>
<dbReference type="EMBL" id="CAJVCE010000008">
    <property type="protein sequence ID" value="CAG7644297.1"/>
    <property type="molecule type" value="Genomic_DNA"/>
</dbReference>